<keyword evidence="3" id="KW-0238">DNA-binding</keyword>
<keyword evidence="4" id="KW-0804">Transcription</keyword>
<feature type="region of interest" description="Disordered" evidence="6">
    <location>
        <begin position="113"/>
        <end position="145"/>
    </location>
</feature>
<dbReference type="Gene3D" id="2.40.330.10">
    <property type="entry name" value="DNA-binding pseudobarrel domain"/>
    <property type="match status" value="1"/>
</dbReference>
<evidence type="ECO:0000256" key="6">
    <source>
        <dbReference type="SAM" id="MobiDB-lite"/>
    </source>
</evidence>
<name>A0A0A8Y5E1_ARUDO</name>
<evidence type="ECO:0000259" key="7">
    <source>
        <dbReference type="PROSITE" id="PS50863"/>
    </source>
</evidence>
<reference evidence="8" key="1">
    <citation type="submission" date="2014-09" db="EMBL/GenBank/DDBJ databases">
        <authorList>
            <person name="Magalhaes I.L.F."/>
            <person name="Oliveira U."/>
            <person name="Santos F.R."/>
            <person name="Vidigal T.H.D.A."/>
            <person name="Brescovit A.D."/>
            <person name="Santos A.J."/>
        </authorList>
    </citation>
    <scope>NUCLEOTIDE SEQUENCE</scope>
    <source>
        <tissue evidence="8">Shoot tissue taken approximately 20 cm above the soil surface</tissue>
    </source>
</reference>
<dbReference type="EMBL" id="GBRH01278738">
    <property type="protein sequence ID" value="JAD19157.1"/>
    <property type="molecule type" value="Transcribed_RNA"/>
</dbReference>
<dbReference type="InterPro" id="IPR015300">
    <property type="entry name" value="DNA-bd_pseudobarrel_sf"/>
</dbReference>
<dbReference type="AlphaFoldDB" id="A0A0A8Y5E1"/>
<evidence type="ECO:0000256" key="3">
    <source>
        <dbReference type="ARBA" id="ARBA00023125"/>
    </source>
</evidence>
<protein>
    <recommendedName>
        <fullName evidence="7">TF-B3 domain-containing protein</fullName>
    </recommendedName>
</protein>
<keyword evidence="5" id="KW-0539">Nucleus</keyword>
<dbReference type="PANTHER" id="PTHR31920">
    <property type="entry name" value="B3 DOMAIN-CONTAINING"/>
    <property type="match status" value="1"/>
</dbReference>
<keyword evidence="2" id="KW-0805">Transcription regulation</keyword>
<dbReference type="PROSITE" id="PS50863">
    <property type="entry name" value="B3"/>
    <property type="match status" value="1"/>
</dbReference>
<dbReference type="GO" id="GO:0003677">
    <property type="term" value="F:DNA binding"/>
    <property type="evidence" value="ECO:0007669"/>
    <property type="project" value="UniProtKB-KW"/>
</dbReference>
<dbReference type="PANTHER" id="PTHR31920:SF135">
    <property type="entry name" value="B3 DOMAIN-CONTAINING PROTEIN OS03G0621600-RELATED"/>
    <property type="match status" value="1"/>
</dbReference>
<evidence type="ECO:0000256" key="5">
    <source>
        <dbReference type="ARBA" id="ARBA00023242"/>
    </source>
</evidence>
<comment type="subcellular location">
    <subcellularLocation>
        <location evidence="1">Nucleus</location>
    </subcellularLocation>
</comment>
<feature type="compositionally biased region" description="Polar residues" evidence="6">
    <location>
        <begin position="135"/>
        <end position="145"/>
    </location>
</feature>
<evidence type="ECO:0000256" key="1">
    <source>
        <dbReference type="ARBA" id="ARBA00004123"/>
    </source>
</evidence>
<dbReference type="CDD" id="cd10017">
    <property type="entry name" value="B3_DNA"/>
    <property type="match status" value="1"/>
</dbReference>
<dbReference type="Pfam" id="PF02362">
    <property type="entry name" value="B3"/>
    <property type="match status" value="1"/>
</dbReference>
<dbReference type="InterPro" id="IPR003340">
    <property type="entry name" value="B3_DNA-bd"/>
</dbReference>
<evidence type="ECO:0000256" key="4">
    <source>
        <dbReference type="ARBA" id="ARBA00023163"/>
    </source>
</evidence>
<dbReference type="SUPFAM" id="SSF101936">
    <property type="entry name" value="DNA-binding pseudobarrel domain"/>
    <property type="match status" value="1"/>
</dbReference>
<reference evidence="8" key="2">
    <citation type="journal article" date="2015" name="Data Brief">
        <title>Shoot transcriptome of the giant reed, Arundo donax.</title>
        <authorList>
            <person name="Barrero R.A."/>
            <person name="Guerrero F.D."/>
            <person name="Moolhuijzen P."/>
            <person name="Goolsby J.A."/>
            <person name="Tidwell J."/>
            <person name="Bellgard S.E."/>
            <person name="Bellgard M.I."/>
        </authorList>
    </citation>
    <scope>NUCLEOTIDE SEQUENCE</scope>
    <source>
        <tissue evidence="8">Shoot tissue taken approximately 20 cm above the soil surface</tissue>
    </source>
</reference>
<dbReference type="SMART" id="SM01019">
    <property type="entry name" value="B3"/>
    <property type="match status" value="1"/>
</dbReference>
<dbReference type="GO" id="GO:0005634">
    <property type="term" value="C:nucleus"/>
    <property type="evidence" value="ECO:0007669"/>
    <property type="project" value="UniProtKB-SubCell"/>
</dbReference>
<organism evidence="8">
    <name type="scientific">Arundo donax</name>
    <name type="common">Giant reed</name>
    <name type="synonym">Donax arundinaceus</name>
    <dbReference type="NCBI Taxonomy" id="35708"/>
    <lineage>
        <taxon>Eukaryota</taxon>
        <taxon>Viridiplantae</taxon>
        <taxon>Streptophyta</taxon>
        <taxon>Embryophyta</taxon>
        <taxon>Tracheophyta</taxon>
        <taxon>Spermatophyta</taxon>
        <taxon>Magnoliopsida</taxon>
        <taxon>Liliopsida</taxon>
        <taxon>Poales</taxon>
        <taxon>Poaceae</taxon>
        <taxon>PACMAD clade</taxon>
        <taxon>Arundinoideae</taxon>
        <taxon>Arundineae</taxon>
        <taxon>Arundo</taxon>
    </lineage>
</organism>
<evidence type="ECO:0000313" key="8">
    <source>
        <dbReference type="EMBL" id="JAD19157.1"/>
    </source>
</evidence>
<evidence type="ECO:0000256" key="2">
    <source>
        <dbReference type="ARBA" id="ARBA00023015"/>
    </source>
</evidence>
<sequence length="162" mass="18067">MTVPEEFVRYFSGEFPGEIKLEIRNGYSYPVGVAKCPDKVVFSAGWEAFVKANDLHMDDSMVFRYIGSFQFNAIIFGRVGCEKASSVVVSSALVPLHVLKRCRDDTETMSHAYDHPETVRMGSPPRKGETRFHTDSTSQGNQTMPNFLATCPDSSGCNLDLR</sequence>
<feature type="domain" description="TF-B3" evidence="7">
    <location>
        <begin position="1"/>
        <end position="79"/>
    </location>
</feature>
<dbReference type="InterPro" id="IPR050655">
    <property type="entry name" value="Plant_B3_domain"/>
</dbReference>
<accession>A0A0A8Y5E1</accession>
<proteinExistence type="predicted"/>